<dbReference type="AlphaFoldDB" id="A0A6N7IZZ4"/>
<dbReference type="GO" id="GO:0019251">
    <property type="term" value="P:anaerobic cobalamin biosynthetic process"/>
    <property type="evidence" value="ECO:0007669"/>
    <property type="project" value="InterPro"/>
</dbReference>
<evidence type="ECO:0000313" key="2">
    <source>
        <dbReference type="EMBL" id="MQN01842.1"/>
    </source>
</evidence>
<comment type="caution">
    <text evidence="2">The sequence shown here is derived from an EMBL/GenBank/DDBJ whole genome shotgun (WGS) entry which is preliminary data.</text>
</comment>
<feature type="compositionally biased region" description="Basic residues" evidence="1">
    <location>
        <begin position="510"/>
        <end position="530"/>
    </location>
</feature>
<dbReference type="InterPro" id="IPR010388">
    <property type="entry name" value="Anaerobic_Co-chelatase"/>
</dbReference>
<evidence type="ECO:0000256" key="1">
    <source>
        <dbReference type="SAM" id="MobiDB-lite"/>
    </source>
</evidence>
<dbReference type="CDD" id="cd03413">
    <property type="entry name" value="CbiK_C"/>
    <property type="match status" value="1"/>
</dbReference>
<feature type="compositionally biased region" description="Basic residues" evidence="1">
    <location>
        <begin position="25"/>
        <end position="87"/>
    </location>
</feature>
<feature type="region of interest" description="Disordered" evidence="1">
    <location>
        <begin position="20"/>
        <end position="89"/>
    </location>
</feature>
<dbReference type="GO" id="GO:0016852">
    <property type="term" value="F:sirohydrochlorin cobaltochelatase activity"/>
    <property type="evidence" value="ECO:0007669"/>
    <property type="project" value="InterPro"/>
</dbReference>
<accession>A0A6N7IZZ4</accession>
<proteinExistence type="predicted"/>
<gene>
    <name evidence="2" type="ORF">FRC54_07970</name>
</gene>
<dbReference type="Gene3D" id="3.40.50.1400">
    <property type="match status" value="2"/>
</dbReference>
<reference evidence="2" key="1">
    <citation type="journal article" date="2020" name="Appl. Environ. Microbiol.">
        <title>Medium-Chain Fatty Acid Synthesis by 'Candidatus Weimeria bifida' gen. nov., sp. nov., and 'Candidatus Pseudoramibacter fermentans' sp. nov.</title>
        <authorList>
            <person name="Scarborough M.J."/>
            <person name="Myers K.S."/>
            <person name="Donohue T.J."/>
            <person name="Noguera D.R."/>
        </authorList>
    </citation>
    <scope>NUCLEOTIDE SEQUENCE</scope>
    <source>
        <strain evidence="2">LCO1.1</strain>
    </source>
</reference>
<sequence>MIATTTLVPPVTDSTAVVAEAGTKKTVKKKTNTKKSTKKPAKKSKKKTTKKSGKKKTAKKKTTTKKSGKKKTTKKKTTKKLTTKQKNQKAADKVAKLIDKIYVQDNAKAKVTDKDLKKAKFEWDKLTAAQKKLVSGENADPEYFGRNTGDASEDNPLNWNYIGENEILVVSFGTSFNDSRREDIGGVERALKKAYSNNGWSIRRAFTSQIIINHVQARDGEKIDNVDQALNRAVKNGVKNLVIQPTHLMHGKEYDELKEEVNAYKNKFKTITFSEPLLGEVGKNTTTVNSDKEKVAKAVVSQALADYQKGRYKTTDEAAADGCAFVFMGHGTSHTANITYAQMQSQMTDLGYKNVFVGTVEGIKVNPGKTDEFDPSCKAVIKKIKAAGYKKVVLRPLMVVAGDHANNDMAGSDKDSWKSQFAKAFGKTNVSCEIAGLGRIADIEQIYVNHLSDALGGKTDAPTDGEASKAQAVTQTVTLDVSNNALHNAKKPSKKNSKKKSSKKTSSSKTSKKKISKKTSKKAGSKKSSKLKNGKYTVSFATADKLGMIGLNDALNGKTTLTVKGGKMSVYVPMKGVGLTKAFAGTAKDAKKKGAKIINGKKVVVGNQEVLAFNIPVKNLNKKFPVSFYSKRKKKWYQKSVTVKLIKKK</sequence>
<dbReference type="Proteomes" id="UP000460257">
    <property type="component" value="Unassembled WGS sequence"/>
</dbReference>
<feature type="compositionally biased region" description="Basic residues" evidence="1">
    <location>
        <begin position="488"/>
        <end position="503"/>
    </location>
</feature>
<dbReference type="EMBL" id="VOGC01000006">
    <property type="protein sequence ID" value="MQN01842.1"/>
    <property type="molecule type" value="Genomic_DNA"/>
</dbReference>
<keyword evidence="3" id="KW-1185">Reference proteome</keyword>
<organism evidence="2 3">
    <name type="scientific">Candidatus Weimeria bifida</name>
    <dbReference type="NCBI Taxonomy" id="2599074"/>
    <lineage>
        <taxon>Bacteria</taxon>
        <taxon>Bacillati</taxon>
        <taxon>Bacillota</taxon>
        <taxon>Clostridia</taxon>
        <taxon>Lachnospirales</taxon>
        <taxon>Lachnospiraceae</taxon>
        <taxon>Candidatus Weimeria</taxon>
    </lineage>
</organism>
<feature type="region of interest" description="Disordered" evidence="1">
    <location>
        <begin position="481"/>
        <end position="530"/>
    </location>
</feature>
<evidence type="ECO:0000313" key="3">
    <source>
        <dbReference type="Proteomes" id="UP000460257"/>
    </source>
</evidence>
<dbReference type="Pfam" id="PF06180">
    <property type="entry name" value="CbiK"/>
    <property type="match status" value="1"/>
</dbReference>
<name>A0A6N7IZZ4_9FIRM</name>
<dbReference type="SUPFAM" id="SSF53800">
    <property type="entry name" value="Chelatase"/>
    <property type="match status" value="1"/>
</dbReference>
<protein>
    <submittedName>
        <fullName evidence="2">Cobalt chelatase</fullName>
    </submittedName>
</protein>